<evidence type="ECO:0000313" key="3">
    <source>
        <dbReference type="EMBL" id="KAL3520259.1"/>
    </source>
</evidence>
<evidence type="ECO:0000256" key="2">
    <source>
        <dbReference type="ARBA" id="ARBA00022729"/>
    </source>
</evidence>
<dbReference type="InterPro" id="IPR045051">
    <property type="entry name" value="SBT"/>
</dbReference>
<organism evidence="3 4">
    <name type="scientific">Cinchona calisaya</name>
    <dbReference type="NCBI Taxonomy" id="153742"/>
    <lineage>
        <taxon>Eukaryota</taxon>
        <taxon>Viridiplantae</taxon>
        <taxon>Streptophyta</taxon>
        <taxon>Embryophyta</taxon>
        <taxon>Tracheophyta</taxon>
        <taxon>Spermatophyta</taxon>
        <taxon>Magnoliopsida</taxon>
        <taxon>eudicotyledons</taxon>
        <taxon>Gunneridae</taxon>
        <taxon>Pentapetalae</taxon>
        <taxon>asterids</taxon>
        <taxon>lamiids</taxon>
        <taxon>Gentianales</taxon>
        <taxon>Rubiaceae</taxon>
        <taxon>Cinchonoideae</taxon>
        <taxon>Cinchoneae</taxon>
        <taxon>Cinchona</taxon>
    </lineage>
</organism>
<proteinExistence type="inferred from homology"/>
<dbReference type="PANTHER" id="PTHR10795">
    <property type="entry name" value="PROPROTEIN CONVERTASE SUBTILISIN/KEXIN"/>
    <property type="match status" value="1"/>
</dbReference>
<dbReference type="AlphaFoldDB" id="A0ABD2ZLC4"/>
<evidence type="ECO:0000256" key="1">
    <source>
        <dbReference type="ARBA" id="ARBA00011073"/>
    </source>
</evidence>
<dbReference type="EMBL" id="JBJUIK010000008">
    <property type="protein sequence ID" value="KAL3520259.1"/>
    <property type="molecule type" value="Genomic_DNA"/>
</dbReference>
<name>A0ABD2ZLC4_9GENT</name>
<evidence type="ECO:0008006" key="5">
    <source>
        <dbReference type="Google" id="ProtNLM"/>
    </source>
</evidence>
<keyword evidence="2" id="KW-0732">Signal</keyword>
<dbReference type="SUPFAM" id="SSF52743">
    <property type="entry name" value="Subtilisin-like"/>
    <property type="match status" value="1"/>
</dbReference>
<keyword evidence="4" id="KW-1185">Reference proteome</keyword>
<dbReference type="Proteomes" id="UP001630127">
    <property type="component" value="Unassembled WGS sequence"/>
</dbReference>
<evidence type="ECO:0000313" key="4">
    <source>
        <dbReference type="Proteomes" id="UP001630127"/>
    </source>
</evidence>
<sequence length="213" mass="23593">MGLHQNVRRNLTVESEIIIGVLDTGLWPESKSFSDDGFGPPPKKWKAGNIEDASFYGIAQGMARGGVPPARIAVFKICSGNGILIMIVDKDLAKGKIVVCNRYKVMILADAAEALGSICLSDEHYDVSNVLPLIASVLSPEQFELVESYVNSTKYLIVYNIYVYLDILKTLDELWFDQFKTLTFLFIYKMPRGNILKSESIQDSSAPIVASFS</sequence>
<protein>
    <recommendedName>
        <fullName evidence="5">Peptidase S8/S53 domain-containing protein</fullName>
    </recommendedName>
</protein>
<accession>A0ABD2ZLC4</accession>
<dbReference type="Gene3D" id="3.50.30.30">
    <property type="match status" value="1"/>
</dbReference>
<dbReference type="InterPro" id="IPR036852">
    <property type="entry name" value="Peptidase_S8/S53_dom_sf"/>
</dbReference>
<reference evidence="3 4" key="1">
    <citation type="submission" date="2024-11" db="EMBL/GenBank/DDBJ databases">
        <title>A near-complete genome assembly of Cinchona calisaya.</title>
        <authorList>
            <person name="Lian D.C."/>
            <person name="Zhao X.W."/>
            <person name="Wei L."/>
        </authorList>
    </citation>
    <scope>NUCLEOTIDE SEQUENCE [LARGE SCALE GENOMIC DNA]</scope>
    <source>
        <tissue evidence="3">Nenye</tissue>
    </source>
</reference>
<comment type="similarity">
    <text evidence="1">Belongs to the peptidase S8 family.</text>
</comment>
<dbReference type="Gene3D" id="3.40.50.200">
    <property type="entry name" value="Peptidase S8/S53 domain"/>
    <property type="match status" value="1"/>
</dbReference>
<comment type="caution">
    <text evidence="3">The sequence shown here is derived from an EMBL/GenBank/DDBJ whole genome shotgun (WGS) entry which is preliminary data.</text>
</comment>
<gene>
    <name evidence="3" type="ORF">ACH5RR_018408</name>
</gene>